<protein>
    <submittedName>
        <fullName evidence="1">Uncharacterized protein</fullName>
    </submittedName>
</protein>
<dbReference type="AlphaFoldDB" id="A0A2N3Y566"/>
<name>A0A2N3Y566_SACSN</name>
<evidence type="ECO:0000313" key="1">
    <source>
        <dbReference type="EMBL" id="PKW18067.1"/>
    </source>
</evidence>
<gene>
    <name evidence="1" type="ORF">A8926_6122</name>
</gene>
<evidence type="ECO:0000313" key="2">
    <source>
        <dbReference type="Proteomes" id="UP000233786"/>
    </source>
</evidence>
<keyword evidence="2" id="KW-1185">Reference proteome</keyword>
<dbReference type="STRING" id="994479.GCA_000194155_05489"/>
<dbReference type="Proteomes" id="UP000233786">
    <property type="component" value="Unassembled WGS sequence"/>
</dbReference>
<sequence>MYVFRRRGWAAVELVFTEAELLAFRDGVTNHEFDAVVYTA</sequence>
<comment type="caution">
    <text evidence="1">The sequence shown here is derived from an EMBL/GenBank/DDBJ whole genome shotgun (WGS) entry which is preliminary data.</text>
</comment>
<dbReference type="EMBL" id="PJNB01000001">
    <property type="protein sequence ID" value="PKW18067.1"/>
    <property type="molecule type" value="Genomic_DNA"/>
</dbReference>
<organism evidence="1 2">
    <name type="scientific">Saccharopolyspora spinosa</name>
    <dbReference type="NCBI Taxonomy" id="60894"/>
    <lineage>
        <taxon>Bacteria</taxon>
        <taxon>Bacillati</taxon>
        <taxon>Actinomycetota</taxon>
        <taxon>Actinomycetes</taxon>
        <taxon>Pseudonocardiales</taxon>
        <taxon>Pseudonocardiaceae</taxon>
        <taxon>Saccharopolyspora</taxon>
    </lineage>
</organism>
<reference evidence="1" key="1">
    <citation type="submission" date="2017-12" db="EMBL/GenBank/DDBJ databases">
        <title>Sequencing the genomes of 1000 Actinobacteria strains.</title>
        <authorList>
            <person name="Klenk H.-P."/>
        </authorList>
    </citation>
    <scope>NUCLEOTIDE SEQUENCE [LARGE SCALE GENOMIC DNA]</scope>
    <source>
        <strain evidence="1">DSM 44228</strain>
    </source>
</reference>
<proteinExistence type="predicted"/>
<accession>A0A2N3Y566</accession>